<keyword evidence="4" id="KW-1185">Reference proteome</keyword>
<dbReference type="Gene3D" id="3.30.70.330">
    <property type="match status" value="1"/>
</dbReference>
<dbReference type="EMBL" id="FWFQ01000006">
    <property type="protein sequence ID" value="SLN27213.1"/>
    <property type="molecule type" value="Genomic_DNA"/>
</dbReference>
<feature type="compositionally biased region" description="Basic residues" evidence="1">
    <location>
        <begin position="346"/>
        <end position="361"/>
    </location>
</feature>
<gene>
    <name evidence="3" type="ORF">PSA7680_01214</name>
</gene>
<evidence type="ECO:0000313" key="4">
    <source>
        <dbReference type="Proteomes" id="UP000193409"/>
    </source>
</evidence>
<dbReference type="InterPro" id="IPR012677">
    <property type="entry name" value="Nucleotide-bd_a/b_plait_sf"/>
</dbReference>
<feature type="region of interest" description="Disordered" evidence="1">
    <location>
        <begin position="159"/>
        <end position="361"/>
    </location>
</feature>
<dbReference type="InterPro" id="IPR005580">
    <property type="entry name" value="DbpA/CsdA_RNA-bd_dom"/>
</dbReference>
<feature type="compositionally biased region" description="Basic and acidic residues" evidence="1">
    <location>
        <begin position="174"/>
        <end position="185"/>
    </location>
</feature>
<evidence type="ECO:0000256" key="1">
    <source>
        <dbReference type="SAM" id="MobiDB-lite"/>
    </source>
</evidence>
<feature type="compositionally biased region" description="Basic and acidic residues" evidence="1">
    <location>
        <begin position="282"/>
        <end position="291"/>
    </location>
</feature>
<dbReference type="CDD" id="cd12252">
    <property type="entry name" value="RRM_DbpA"/>
    <property type="match status" value="1"/>
</dbReference>
<feature type="compositionally biased region" description="Low complexity" evidence="1">
    <location>
        <begin position="296"/>
        <end position="307"/>
    </location>
</feature>
<feature type="domain" description="DEAD box helicase DbpA/CsdA RNA-binding" evidence="2">
    <location>
        <begin position="87"/>
        <end position="156"/>
    </location>
</feature>
<dbReference type="RefSeq" id="WP_085867764.1">
    <property type="nucleotide sequence ID" value="NZ_FWFQ01000006.1"/>
</dbReference>
<dbReference type="AlphaFoldDB" id="A0A1Y5RWI3"/>
<dbReference type="OrthoDB" id="9805696at2"/>
<dbReference type="Pfam" id="PF03880">
    <property type="entry name" value="DbpA"/>
    <property type="match status" value="1"/>
</dbReference>
<evidence type="ECO:0000259" key="2">
    <source>
        <dbReference type="Pfam" id="PF03880"/>
    </source>
</evidence>
<evidence type="ECO:0000313" key="3">
    <source>
        <dbReference type="EMBL" id="SLN27213.1"/>
    </source>
</evidence>
<reference evidence="3 4" key="1">
    <citation type="submission" date="2017-03" db="EMBL/GenBank/DDBJ databases">
        <authorList>
            <person name="Afonso C.L."/>
            <person name="Miller P.J."/>
            <person name="Scott M.A."/>
            <person name="Spackman E."/>
            <person name="Goraichik I."/>
            <person name="Dimitrov K.M."/>
            <person name="Suarez D.L."/>
            <person name="Swayne D.E."/>
        </authorList>
    </citation>
    <scope>NUCLEOTIDE SEQUENCE [LARGE SCALE GENOMIC DNA]</scope>
    <source>
        <strain evidence="3 4">CECT 7680</strain>
    </source>
</reference>
<sequence>MTDPQDRKTAEIADQIAADPLLAKEASPEAVALAEILLARHGADRIAAAFVTLFLAREAEAKAEKPARGKEAKGPSVARDDFADCFWIRLSLGHDRKAEARWLLPMLLTNGNIEKSAVGAIRVRDEETFVQLDLTCEEAFFAAIGESMMLEDNIKVTRLEGEPNLPSRGPRPGGRSDHRGGDRGGYKGGYKGKRDDDRGGYKGGYKGNRDDDRGGYKGGYKGKRDDDRGGHKGGYKGNRDDDRGGYKGGYKGSRDDDRGGYKGGYKGSRDDDRGGYKGGYKGKRDGDERGAGKPYGGKPKSIGGKPKAYGDKPKGKGFAKPGGKPFGKPAPKPAARPNLSDASVSLRKKGGGRPHTASKRG</sequence>
<accession>A0A1Y5RWI3</accession>
<protein>
    <submittedName>
        <fullName evidence="3">DbpA RNA binding domain protein</fullName>
    </submittedName>
</protein>
<dbReference type="Proteomes" id="UP000193409">
    <property type="component" value="Unassembled WGS sequence"/>
</dbReference>
<proteinExistence type="predicted"/>
<organism evidence="3 4">
    <name type="scientific">Pseudoruegeria aquimaris</name>
    <dbReference type="NCBI Taxonomy" id="393663"/>
    <lineage>
        <taxon>Bacteria</taxon>
        <taxon>Pseudomonadati</taxon>
        <taxon>Pseudomonadota</taxon>
        <taxon>Alphaproteobacteria</taxon>
        <taxon>Rhodobacterales</taxon>
        <taxon>Roseobacteraceae</taxon>
        <taxon>Pseudoruegeria</taxon>
    </lineage>
</organism>
<feature type="compositionally biased region" description="Low complexity" evidence="1">
    <location>
        <begin position="316"/>
        <end position="327"/>
    </location>
</feature>
<name>A0A1Y5RWI3_9RHOB</name>